<sequence length="1819" mass="198535">MDETSESDNNMTTPVAERTMLLPSGSHATNNCENADGTDIRLTTTTTMIPGAPDATPEATASVINTADMTTNNNNNGETACISVQHSSLQEEGPPPETPNSSMLREWNHCSVPNATAAMTPTTAHHLIPHDHHNGNGNGESPMPPVAPAIVLARTLTPQNGHTADSTPQATSRGHNRTSSGSNIVNLLGSTVSVTALGNSVASNATYSYPVATFVSNFVRNVSEIRDEIRGHIYAAAIPEHSTHTDTAAAAAFEGNTNSHDNNMSRPRNYPPSHIITSTRSEPPMSTATTQRDLDDMMMAVTDDHNAQQEYVLIDGDLVAIPVASHQPRGRLFHRRGFHRHHSDDDLTEERNGRYPAVAAAASGSGGEEDMTNASPNDISRTEEQEMFFLEQQDRSSCKSSRMRRGVKKFKRWKKNLKKKFGLQRKDDTTGSIGANEQLVPSELGTTDEENSAQFSVLTSPPAYHPSIASHQSQQSAGIATTASTRSGMYIPDDDNSTIATNAAQSVSENSSSRLTPASSPARPAGAKHRFPQKKKRKNLVGWLRDASDRSNQSTSSSSLITHPTSAMSLSSGRSVCGASPTSLPASSSNTTPMNRDASAQSFGDNSSIDSSNLAAGSNLTAPPMASRAAMPTLPETSMEFRDQQTSTISATQAEFTALSPLHAPATLSCAPPRMYHDQLGHPPANEAGDAIEPLMLDPHSWHRSSSIAAEASFVGNADSCFVEAGVLPDSVAATEYYIEDRLDDYDKFDDKKATYDPYLRSMVPRDADFKVDKQEAPSVDNMLREAGRFAQDLEESTQDTPIVPRMKMGPKGKSDGESVPLSMATSKDTLVHNDILKLVLVGANDVDKSGLARKLRKSSKKQKKRNTLAVDVHSWMPPNSDDVKFTVWDVQGATGSNDDPYASNFGAHPGTQSLFFSDRSLYLLVWDMAASNRKTFRRMSSLRNNDDSDCDSDDSDDEDEDLNEYLTEEANRQADRALQTDIEDRVLSWLDTVARRGAHSAVLPIALVPSDMSPAEAKRRCDVMQALIMEHTERKFPEGLVPPKVLSGAETVICVSLSTNMGLDYLEEMILDIATDASHSVFDHVGTPVPVGAVEVLETVRRLKENSNKLVLVDHLMAELPIGVDLSVEAVMHSLYFLASIGEVLYFGGSDEMLSHYVILSRKWLVSALSCILRNDLKRELSETRRFMNMQCLYSDQQFPESHVTQTFCNNASSCPVVSSQDTQMLWQSMSFMREAADRSSQLNENSTTASTMFNFLERLLVHTGVFLPLDIDRFASTDNVYFVPSLLSKASASDVWTYKSSDSWMTTLCHSWLFRDGSPVGLIEHITVALLRDLYEFSHVVASTTNSANNSSHMPPARSQTYPFAQNSLTEFLDSHGEGEPIGQIKIHHIVCWKNSVLIKIGRVFSEGSDLRESFVEVFVAITDQSSPHAVASDAMRSNMQRLVVSGKGQVGHHGRKLWKGGYNIVLDSIKASVADCTNVDRQVICPECLAYAHPSSASTWSWDSVRAASDPIVRCMRGHRVDRNLICGTIPAVSKVDSGKAGDAHKKPVTNLLPAVVVVGLWDNKDKVIRNVGSGFIVDKKLGLIVTAGHILFNMEEGRQFGEPYFGLHSARAVIGIIPDGGKEGHAVFRYFAEIVAEDIHNMDACVLKITSKLKDDVDNDTMVGDQPEEILENVHKEPLQAMKMTRRFELEETVRVMGFNQGGEGLLEKGKHVNRSVDFAKGYIVKQFKMTDDHSSSSGDSSSTGCGFQPREEIVIMCPTISGHSGGPCVNDEGKVVGILSRGDPVDRQRCYLVPSSEIKSLVNKAKMRGGLKIP</sequence>
<feature type="region of interest" description="Disordered" evidence="1">
    <location>
        <begin position="159"/>
        <end position="181"/>
    </location>
</feature>
<organism evidence="2 3">
    <name type="scientific">Nitzschia inconspicua</name>
    <dbReference type="NCBI Taxonomy" id="303405"/>
    <lineage>
        <taxon>Eukaryota</taxon>
        <taxon>Sar</taxon>
        <taxon>Stramenopiles</taxon>
        <taxon>Ochrophyta</taxon>
        <taxon>Bacillariophyta</taxon>
        <taxon>Bacillariophyceae</taxon>
        <taxon>Bacillariophycidae</taxon>
        <taxon>Bacillariales</taxon>
        <taxon>Bacillariaceae</taxon>
        <taxon>Nitzschia</taxon>
    </lineage>
</organism>
<feature type="compositionally biased region" description="Polar residues" evidence="1">
    <location>
        <begin position="504"/>
        <end position="519"/>
    </location>
</feature>
<dbReference type="EMBL" id="JAGRRH010000026">
    <property type="protein sequence ID" value="KAG7341652.1"/>
    <property type="molecule type" value="Genomic_DNA"/>
</dbReference>
<protein>
    <submittedName>
        <fullName evidence="2">Trypsin-like peptidase domain containing protein</fullName>
    </submittedName>
</protein>
<feature type="compositionally biased region" description="Polar residues" evidence="1">
    <location>
        <begin position="469"/>
        <end position="480"/>
    </location>
</feature>
<accession>A0A9K3PBM2</accession>
<comment type="caution">
    <text evidence="2">The sequence shown here is derived from an EMBL/GenBank/DDBJ whole genome shotgun (WGS) entry which is preliminary data.</text>
</comment>
<keyword evidence="3" id="KW-1185">Reference proteome</keyword>
<gene>
    <name evidence="2" type="ORF">IV203_023605</name>
</gene>
<feature type="region of interest" description="Disordered" evidence="1">
    <location>
        <begin position="504"/>
        <end position="626"/>
    </location>
</feature>
<feature type="compositionally biased region" description="Basic residues" evidence="1">
    <location>
        <begin position="526"/>
        <end position="539"/>
    </location>
</feature>
<dbReference type="Proteomes" id="UP000693970">
    <property type="component" value="Unassembled WGS sequence"/>
</dbReference>
<feature type="compositionally biased region" description="Acidic residues" evidence="1">
    <location>
        <begin position="948"/>
        <end position="962"/>
    </location>
</feature>
<feature type="region of interest" description="Disordered" evidence="1">
    <location>
        <begin position="423"/>
        <end position="480"/>
    </location>
</feature>
<proteinExistence type="predicted"/>
<evidence type="ECO:0000256" key="1">
    <source>
        <dbReference type="SAM" id="MobiDB-lite"/>
    </source>
</evidence>
<feature type="compositionally biased region" description="Low complexity" evidence="1">
    <location>
        <begin position="550"/>
        <end position="566"/>
    </location>
</feature>
<reference evidence="2" key="2">
    <citation type="submission" date="2021-04" db="EMBL/GenBank/DDBJ databases">
        <authorList>
            <person name="Podell S."/>
        </authorList>
    </citation>
    <scope>NUCLEOTIDE SEQUENCE</scope>
    <source>
        <strain evidence="2">Hildebrandi</strain>
    </source>
</reference>
<feature type="compositionally biased region" description="Polar residues" evidence="1">
    <location>
        <begin position="567"/>
        <end position="621"/>
    </location>
</feature>
<dbReference type="OrthoDB" id="44077at2759"/>
<reference evidence="2" key="1">
    <citation type="journal article" date="2021" name="Sci. Rep.">
        <title>Diploid genomic architecture of Nitzschia inconspicua, an elite biomass production diatom.</title>
        <authorList>
            <person name="Oliver A."/>
            <person name="Podell S."/>
            <person name="Pinowska A."/>
            <person name="Traller J.C."/>
            <person name="Smith S.R."/>
            <person name="McClure R."/>
            <person name="Beliaev A."/>
            <person name="Bohutskyi P."/>
            <person name="Hill E.A."/>
            <person name="Rabines A."/>
            <person name="Zheng H."/>
            <person name="Allen L.Z."/>
            <person name="Kuo A."/>
            <person name="Grigoriev I.V."/>
            <person name="Allen A.E."/>
            <person name="Hazlebeck D."/>
            <person name="Allen E.E."/>
        </authorList>
    </citation>
    <scope>NUCLEOTIDE SEQUENCE</scope>
    <source>
        <strain evidence="2">Hildebrandi</strain>
    </source>
</reference>
<evidence type="ECO:0000313" key="2">
    <source>
        <dbReference type="EMBL" id="KAG7341652.1"/>
    </source>
</evidence>
<dbReference type="Pfam" id="PF13365">
    <property type="entry name" value="Trypsin_2"/>
    <property type="match status" value="1"/>
</dbReference>
<feature type="region of interest" description="Disordered" evidence="1">
    <location>
        <begin position="942"/>
        <end position="962"/>
    </location>
</feature>
<evidence type="ECO:0000313" key="3">
    <source>
        <dbReference type="Proteomes" id="UP000693970"/>
    </source>
</evidence>
<name>A0A9K3PBM2_9STRA</name>